<gene>
    <name evidence="2" type="ORF">MNBD_NITROSPINAE05-588</name>
</gene>
<dbReference type="CDD" id="cd00502">
    <property type="entry name" value="DHQase_I"/>
    <property type="match status" value="1"/>
</dbReference>
<dbReference type="HAMAP" id="MF_00214">
    <property type="entry name" value="AroD"/>
    <property type="match status" value="1"/>
</dbReference>
<organism evidence="2">
    <name type="scientific">hydrothermal vent metagenome</name>
    <dbReference type="NCBI Taxonomy" id="652676"/>
    <lineage>
        <taxon>unclassified sequences</taxon>
        <taxon>metagenomes</taxon>
        <taxon>ecological metagenomes</taxon>
    </lineage>
</organism>
<dbReference type="Pfam" id="PF08501">
    <property type="entry name" value="Shikimate_dh_N"/>
    <property type="match status" value="1"/>
</dbReference>
<dbReference type="Pfam" id="PF01487">
    <property type="entry name" value="DHquinase_I"/>
    <property type="match status" value="1"/>
</dbReference>
<dbReference type="InterPro" id="IPR013708">
    <property type="entry name" value="Shikimate_DH-bd_N"/>
</dbReference>
<keyword evidence="2" id="KW-0560">Oxidoreductase</keyword>
<dbReference type="GO" id="GO:0003855">
    <property type="term" value="F:3-dehydroquinate dehydratase activity"/>
    <property type="evidence" value="ECO:0007669"/>
    <property type="project" value="InterPro"/>
</dbReference>
<dbReference type="InterPro" id="IPR001381">
    <property type="entry name" value="DHquinase_I"/>
</dbReference>
<dbReference type="InterPro" id="IPR046346">
    <property type="entry name" value="Aminoacid_DH-like_N_sf"/>
</dbReference>
<feature type="domain" description="Shikimate dehydrogenase substrate binding N-terminal" evidence="1">
    <location>
        <begin position="229"/>
        <end position="308"/>
    </location>
</feature>
<dbReference type="GO" id="GO:0004764">
    <property type="term" value="F:shikimate 3-dehydrogenase (NADP+) activity"/>
    <property type="evidence" value="ECO:0007669"/>
    <property type="project" value="UniProtKB-EC"/>
</dbReference>
<accession>A0A3B1D007</accession>
<evidence type="ECO:0000259" key="1">
    <source>
        <dbReference type="Pfam" id="PF08501"/>
    </source>
</evidence>
<dbReference type="SUPFAM" id="SSF51569">
    <property type="entry name" value="Aldolase"/>
    <property type="match status" value="1"/>
</dbReference>
<dbReference type="InterPro" id="IPR022893">
    <property type="entry name" value="Shikimate_DH_fam"/>
</dbReference>
<proteinExistence type="inferred from homology"/>
<dbReference type="PANTHER" id="PTHR21089">
    <property type="entry name" value="SHIKIMATE DEHYDROGENASE"/>
    <property type="match status" value="1"/>
</dbReference>
<evidence type="ECO:0000313" key="2">
    <source>
        <dbReference type="EMBL" id="VAX28270.1"/>
    </source>
</evidence>
<dbReference type="EMBL" id="UOGG01000056">
    <property type="protein sequence ID" value="VAX28270.1"/>
    <property type="molecule type" value="Genomic_DNA"/>
</dbReference>
<dbReference type="GO" id="GO:0009423">
    <property type="term" value="P:chorismate biosynthetic process"/>
    <property type="evidence" value="ECO:0007669"/>
    <property type="project" value="TreeGrafter"/>
</dbReference>
<dbReference type="SUPFAM" id="SSF53223">
    <property type="entry name" value="Aminoacid dehydrogenase-like, N-terminal domain"/>
    <property type="match status" value="1"/>
</dbReference>
<dbReference type="NCBIfam" id="TIGR01093">
    <property type="entry name" value="aroD"/>
    <property type="match status" value="1"/>
</dbReference>
<dbReference type="InterPro" id="IPR013785">
    <property type="entry name" value="Aldolase_TIM"/>
</dbReference>
<dbReference type="AlphaFoldDB" id="A0A3B1D007"/>
<sequence>MICIPIVGPTMDKALLDISSAEKFADIIELRLDLIARFELPVLLKATSLPLIVTNRTKTEGGQWKGSEQERVQVLHQAIEAGADYVDIETSTPKELLKPILDHKSQTKIILSYHNFSNTMEDLNPLYEIMCELPGDILKIVTYAQDISDNLKIFNLLKRAQKDNRKLIGLCMGENGELSRVLSPLFGGFLTFGALDTGKESAPGQILASTLKNIYRVDRPRENFKIYGVIGNPVSKSMGYLIHNRAFQEIGSPDIYVSFLVNNVEKFFNEFKDFFQGLSVTMPCKESIIPLMDTVDPTAKQIGAVNTVVKKENG</sequence>
<dbReference type="PANTHER" id="PTHR21089:SF1">
    <property type="entry name" value="BIFUNCTIONAL 3-DEHYDROQUINATE DEHYDRATASE_SHIKIMATE DEHYDROGENASE, CHLOROPLASTIC"/>
    <property type="match status" value="1"/>
</dbReference>
<protein>
    <submittedName>
        <fullName evidence="2">Shikimate 5-dehydrogenase I alpha</fullName>
        <ecNumber evidence="2">1.1.1.25</ecNumber>
    </submittedName>
</protein>
<dbReference type="Gene3D" id="3.20.20.70">
    <property type="entry name" value="Aldolase class I"/>
    <property type="match status" value="1"/>
</dbReference>
<dbReference type="GO" id="GO:0019632">
    <property type="term" value="P:shikimate metabolic process"/>
    <property type="evidence" value="ECO:0007669"/>
    <property type="project" value="TreeGrafter"/>
</dbReference>
<name>A0A3B1D007_9ZZZZ</name>
<dbReference type="EC" id="1.1.1.25" evidence="2"/>
<reference evidence="2" key="1">
    <citation type="submission" date="2018-06" db="EMBL/GenBank/DDBJ databases">
        <authorList>
            <person name="Zhirakovskaya E."/>
        </authorList>
    </citation>
    <scope>NUCLEOTIDE SEQUENCE</scope>
</reference>
<dbReference type="Gene3D" id="3.40.50.10860">
    <property type="entry name" value="Leucine Dehydrogenase, chain A, domain 1"/>
    <property type="match status" value="1"/>
</dbReference>